<evidence type="ECO:0000313" key="1">
    <source>
        <dbReference type="EMBL" id="SMX81510.1"/>
    </source>
</evidence>
<dbReference type="AlphaFoldDB" id="A0A2H1J244"/>
<sequence length="283" mass="31245">MIPFGGEDPTEFLRRIDFWVYMHHPDLKEAFGRAAMESLAAGCVAIMPPYMKELFGDAALYAEPHQVRALVDEYGADREKFLAQSRRAQEFTHKFSPRMHIDRLAELGATPADLQTTDLVTHTSDDNRTSPGSAGRTLVVTVSPQSDETVRALSGSHDTTDLTWVSVADDTRAAPAPGISLFISSARRMNMADEDWNAYFTARLGDLMDGHRPDRVIFSGPIPPQAIIDSLAGVPVEKMWIQQPIQDPEAGEQAIKSALNFHSVVDPGMSQQQLQRLLQNGSL</sequence>
<protein>
    <submittedName>
        <fullName evidence="1">Uncharacterized protein</fullName>
    </submittedName>
</protein>
<dbReference type="EMBL" id="FXZG01000008">
    <property type="protein sequence ID" value="SMX81510.1"/>
    <property type="molecule type" value="Genomic_DNA"/>
</dbReference>
<organism evidence="1 2">
    <name type="scientific">Brevibacterium aurantiacum</name>
    <dbReference type="NCBI Taxonomy" id="273384"/>
    <lineage>
        <taxon>Bacteria</taxon>
        <taxon>Bacillati</taxon>
        <taxon>Actinomycetota</taxon>
        <taxon>Actinomycetes</taxon>
        <taxon>Micrococcales</taxon>
        <taxon>Brevibacteriaceae</taxon>
        <taxon>Brevibacterium</taxon>
    </lineage>
</organism>
<dbReference type="Proteomes" id="UP000234289">
    <property type="component" value="Unassembled WGS sequence"/>
</dbReference>
<evidence type="ECO:0000313" key="2">
    <source>
        <dbReference type="Proteomes" id="UP000234289"/>
    </source>
</evidence>
<reference evidence="2" key="1">
    <citation type="submission" date="2017-03" db="EMBL/GenBank/DDBJ databases">
        <authorList>
            <person name="Monnet C."/>
        </authorList>
    </citation>
    <scope>NUCLEOTIDE SEQUENCE [LARGE SCALE GENOMIC DNA]</scope>
    <source>
        <strain evidence="2">CNRZ 920</strain>
    </source>
</reference>
<proteinExistence type="predicted"/>
<dbReference type="Gene3D" id="3.40.50.2000">
    <property type="entry name" value="Glycogen Phosphorylase B"/>
    <property type="match status" value="1"/>
</dbReference>
<gene>
    <name evidence="1" type="ORF">BAUR920_01650</name>
</gene>
<name>A0A2H1J244_BREAU</name>
<accession>A0A2H1J244</accession>
<dbReference type="SUPFAM" id="SSF53756">
    <property type="entry name" value="UDP-Glycosyltransferase/glycogen phosphorylase"/>
    <property type="match status" value="1"/>
</dbReference>
<dbReference type="RefSeq" id="WP_101639023.1">
    <property type="nucleotide sequence ID" value="NZ_FXZG01000008.1"/>
</dbReference>